<dbReference type="SUPFAM" id="SSF53927">
    <property type="entry name" value="Cytidine deaminase-like"/>
    <property type="match status" value="1"/>
</dbReference>
<dbReference type="InterPro" id="IPR016192">
    <property type="entry name" value="APOBEC/CMP_deaminase_Zn-bd"/>
</dbReference>
<organism evidence="4">
    <name type="scientific">viral metagenome</name>
    <dbReference type="NCBI Taxonomy" id="1070528"/>
    <lineage>
        <taxon>unclassified sequences</taxon>
        <taxon>metagenomes</taxon>
        <taxon>organismal metagenomes</taxon>
    </lineage>
</organism>
<reference evidence="4" key="1">
    <citation type="journal article" date="2020" name="Nature">
        <title>Giant virus diversity and host interactions through global metagenomics.</title>
        <authorList>
            <person name="Schulz F."/>
            <person name="Roux S."/>
            <person name="Paez-Espino D."/>
            <person name="Jungbluth S."/>
            <person name="Walsh D.A."/>
            <person name="Denef V.J."/>
            <person name="McMahon K.D."/>
            <person name="Konstantinidis K.T."/>
            <person name="Eloe-Fadrosh E.A."/>
            <person name="Kyrpides N.C."/>
            <person name="Woyke T."/>
        </authorList>
    </citation>
    <scope>NUCLEOTIDE SEQUENCE</scope>
    <source>
        <strain evidence="4">GVMAG-M-3300023184-135</strain>
    </source>
</reference>
<proteinExistence type="predicted"/>
<dbReference type="GO" id="GO:0008270">
    <property type="term" value="F:zinc ion binding"/>
    <property type="evidence" value="ECO:0007669"/>
    <property type="project" value="InterPro"/>
</dbReference>
<accession>A0A6C0HK82</accession>
<sequence length="109" mass="12477">MENHRPPNVYPHRTRLHHATILRRNKVLASAYNRVGSRTRGCGYSEFTIHAEKNAIKSLGDLSKLRGATLIVVQYGKDGELMQSKPCHDCTLFLEKCMREHGLRKVIYS</sequence>
<dbReference type="InterPro" id="IPR016193">
    <property type="entry name" value="Cytidine_deaminase-like"/>
</dbReference>
<evidence type="ECO:0000313" key="4">
    <source>
        <dbReference type="EMBL" id="QHT81022.1"/>
    </source>
</evidence>
<evidence type="ECO:0000256" key="2">
    <source>
        <dbReference type="ARBA" id="ARBA00022833"/>
    </source>
</evidence>
<keyword evidence="1" id="KW-0479">Metal-binding</keyword>
<dbReference type="PROSITE" id="PS00903">
    <property type="entry name" value="CYT_DCMP_DEAMINASES_1"/>
    <property type="match status" value="1"/>
</dbReference>
<feature type="domain" description="CMP/dCMP-type deaminase" evidence="3">
    <location>
        <begin position="19"/>
        <end position="97"/>
    </location>
</feature>
<dbReference type="InterPro" id="IPR002125">
    <property type="entry name" value="CMP_dCMP_dom"/>
</dbReference>
<evidence type="ECO:0000259" key="3">
    <source>
        <dbReference type="Pfam" id="PF00383"/>
    </source>
</evidence>
<dbReference type="Pfam" id="PF00383">
    <property type="entry name" value="dCMP_cyt_deam_1"/>
    <property type="match status" value="1"/>
</dbReference>
<dbReference type="EMBL" id="MN739976">
    <property type="protein sequence ID" value="QHT81022.1"/>
    <property type="molecule type" value="Genomic_DNA"/>
</dbReference>
<evidence type="ECO:0000256" key="1">
    <source>
        <dbReference type="ARBA" id="ARBA00022723"/>
    </source>
</evidence>
<dbReference type="GO" id="GO:0016787">
    <property type="term" value="F:hydrolase activity"/>
    <property type="evidence" value="ECO:0007669"/>
    <property type="project" value="InterPro"/>
</dbReference>
<protein>
    <recommendedName>
        <fullName evidence="3">CMP/dCMP-type deaminase domain-containing protein</fullName>
    </recommendedName>
</protein>
<name>A0A6C0HK82_9ZZZZ</name>
<keyword evidence="2" id="KW-0862">Zinc</keyword>
<dbReference type="Gene3D" id="3.40.140.10">
    <property type="entry name" value="Cytidine Deaminase, domain 2"/>
    <property type="match status" value="1"/>
</dbReference>
<dbReference type="AlphaFoldDB" id="A0A6C0HK82"/>